<dbReference type="InterPro" id="IPR053164">
    <property type="entry name" value="IS1016-like_transposase"/>
</dbReference>
<name>X1VE52_9ZZZZ</name>
<feature type="domain" description="ISXO2-like transposase" evidence="1">
    <location>
        <begin position="1"/>
        <end position="85"/>
    </location>
</feature>
<reference evidence="2" key="1">
    <citation type="journal article" date="2014" name="Front. Microbiol.">
        <title>High frequency of phylogenetically diverse reductive dehalogenase-homologous genes in deep subseafloor sedimentary metagenomes.</title>
        <authorList>
            <person name="Kawai M."/>
            <person name="Futagami T."/>
            <person name="Toyoda A."/>
            <person name="Takaki Y."/>
            <person name="Nishi S."/>
            <person name="Hori S."/>
            <person name="Arai W."/>
            <person name="Tsubouchi T."/>
            <person name="Morono Y."/>
            <person name="Uchiyama I."/>
            <person name="Ito T."/>
            <person name="Fujiyama A."/>
            <person name="Inagaki F."/>
            <person name="Takami H."/>
        </authorList>
    </citation>
    <scope>NUCLEOTIDE SEQUENCE</scope>
    <source>
        <strain evidence="2">Expedition CK06-06</strain>
    </source>
</reference>
<feature type="non-terminal residue" evidence="2">
    <location>
        <position position="1"/>
    </location>
</feature>
<dbReference type="Pfam" id="PF12762">
    <property type="entry name" value="DDE_Tnp_IS1595"/>
    <property type="match status" value="1"/>
</dbReference>
<organism evidence="2">
    <name type="scientific">marine sediment metagenome</name>
    <dbReference type="NCBI Taxonomy" id="412755"/>
    <lineage>
        <taxon>unclassified sequences</taxon>
        <taxon>metagenomes</taxon>
        <taxon>ecological metagenomes</taxon>
    </lineage>
</organism>
<accession>X1VE52</accession>
<evidence type="ECO:0000259" key="1">
    <source>
        <dbReference type="SMART" id="SM01126"/>
    </source>
</evidence>
<dbReference type="PANTHER" id="PTHR47163">
    <property type="entry name" value="DDE_TNP_IS1595 DOMAIN-CONTAINING PROTEIN"/>
    <property type="match status" value="1"/>
</dbReference>
<dbReference type="EMBL" id="BARW01032358">
    <property type="protein sequence ID" value="GAJ12366.1"/>
    <property type="molecule type" value="Genomic_DNA"/>
</dbReference>
<gene>
    <name evidence="2" type="ORF">S12H4_51234</name>
</gene>
<dbReference type="SMART" id="SM01126">
    <property type="entry name" value="DDE_Tnp_IS1595"/>
    <property type="match status" value="1"/>
</dbReference>
<protein>
    <recommendedName>
        <fullName evidence="1">ISXO2-like transposase domain-containing protein</fullName>
    </recommendedName>
</protein>
<dbReference type="PANTHER" id="PTHR47163:SF2">
    <property type="entry name" value="SI:DKEY-17M8.2"/>
    <property type="match status" value="1"/>
</dbReference>
<sequence length="101" mass="11392">FGMVERKGTVVAVTVPNVKKATLMPHVVERVIPASTIYTDELKSYNGLSRQGFKHDKVQHSEKVYVSGDVHVNTMRAFGRWLREASVVCIMQSRLSIFRAT</sequence>
<proteinExistence type="predicted"/>
<comment type="caution">
    <text evidence="2">The sequence shown here is derived from an EMBL/GenBank/DDBJ whole genome shotgun (WGS) entry which is preliminary data.</text>
</comment>
<dbReference type="InterPro" id="IPR024445">
    <property type="entry name" value="Tnp_ISXO2-like"/>
</dbReference>
<evidence type="ECO:0000313" key="2">
    <source>
        <dbReference type="EMBL" id="GAJ12366.1"/>
    </source>
</evidence>
<dbReference type="AlphaFoldDB" id="X1VE52"/>